<name>A0A3S5DA26_KLUIN</name>
<dbReference type="GeneID" id="91972541"/>
<sequence length="81" mass="9731">MNQDFQDIKNEYDKYDPETGEDIAQDMYNALAIRLAAYFFNQEDINKRRLIIKLEEGEKEVGTRKKYDWLEAFIRNQPQGH</sequence>
<dbReference type="Proteomes" id="UP001177527">
    <property type="component" value="Chromosome"/>
</dbReference>
<evidence type="ECO:0000313" key="1">
    <source>
        <dbReference type="EMBL" id="QGH29793.1"/>
    </source>
</evidence>
<proteinExistence type="predicted"/>
<dbReference type="EMBL" id="CP123488">
    <property type="protein sequence ID" value="WGL57988.1"/>
    <property type="molecule type" value="Genomic_DNA"/>
</dbReference>
<dbReference type="EMBL" id="CP045845">
    <property type="protein sequence ID" value="QGH29793.1"/>
    <property type="molecule type" value="Genomic_DNA"/>
</dbReference>
<dbReference type="RefSeq" id="WP_062776241.1">
    <property type="nucleotide sequence ID" value="NZ_CP045843.1"/>
</dbReference>
<gene>
    <name evidence="1" type="ORF">GHC21_09020</name>
    <name evidence="2" type="ORF">QBD33_09655</name>
</gene>
<keyword evidence="3" id="KW-1185">Reference proteome</keyword>
<evidence type="ECO:0000313" key="3">
    <source>
        <dbReference type="Proteomes" id="UP000344450"/>
    </source>
</evidence>
<dbReference type="OrthoDB" id="6625263at2"/>
<accession>A0A3S5DA26</accession>
<evidence type="ECO:0000313" key="2">
    <source>
        <dbReference type="EMBL" id="WGL57988.1"/>
    </source>
</evidence>
<protein>
    <submittedName>
        <fullName evidence="2">Uncharacterized protein</fullName>
    </submittedName>
</protein>
<dbReference type="AlphaFoldDB" id="A0A3S5DA26"/>
<organism evidence="2 4">
    <name type="scientific">Kluyvera intermedia</name>
    <name type="common">Enterobacter intermedius</name>
    <dbReference type="NCBI Taxonomy" id="61648"/>
    <lineage>
        <taxon>Bacteria</taxon>
        <taxon>Pseudomonadati</taxon>
        <taxon>Pseudomonadota</taxon>
        <taxon>Gammaproteobacteria</taxon>
        <taxon>Enterobacterales</taxon>
        <taxon>Enterobacteriaceae</taxon>
        <taxon>Kluyvera</taxon>
    </lineage>
</organism>
<reference evidence="1 3" key="1">
    <citation type="submission" date="2019-10" db="EMBL/GenBank/DDBJ databases">
        <title>Complete genome sequencing of drug resistant plasmids in Kluyvera intermedia.</title>
        <authorList>
            <person name="Ke C."/>
            <person name="Jian S."/>
        </authorList>
    </citation>
    <scope>NUCLEOTIDE SEQUENCE [LARGE SCALE GENOMIC DNA]</scope>
    <source>
        <strain evidence="1 3">N2-1</strain>
    </source>
</reference>
<evidence type="ECO:0000313" key="4">
    <source>
        <dbReference type="Proteomes" id="UP001177527"/>
    </source>
</evidence>
<dbReference type="Proteomes" id="UP000344450">
    <property type="component" value="Chromosome"/>
</dbReference>
<reference evidence="2" key="2">
    <citation type="submission" date="2023-04" db="EMBL/GenBank/DDBJ databases">
        <title>APH(3)-Id, a novel chromosomal aminoglycoside phosphotransferase, identified from an environmental isolate of Kluyvera intermedia DW18.</title>
        <authorList>
            <person name="Sha Y."/>
        </authorList>
    </citation>
    <scope>NUCLEOTIDE SEQUENCE</scope>
    <source>
        <strain evidence="2">DW18</strain>
    </source>
</reference>